<organism evidence="4 5">
    <name type="scientific">Pisolithus microcarpus 441</name>
    <dbReference type="NCBI Taxonomy" id="765257"/>
    <lineage>
        <taxon>Eukaryota</taxon>
        <taxon>Fungi</taxon>
        <taxon>Dikarya</taxon>
        <taxon>Basidiomycota</taxon>
        <taxon>Agaricomycotina</taxon>
        <taxon>Agaricomycetes</taxon>
        <taxon>Agaricomycetidae</taxon>
        <taxon>Boletales</taxon>
        <taxon>Sclerodermatineae</taxon>
        <taxon>Pisolithaceae</taxon>
        <taxon>Pisolithus</taxon>
    </lineage>
</organism>
<evidence type="ECO:0000256" key="1">
    <source>
        <dbReference type="SAM" id="MobiDB-lite"/>
    </source>
</evidence>
<dbReference type="PANTHER" id="PTHR32085">
    <property type="entry name" value="PROTEIN CSF1"/>
    <property type="match status" value="1"/>
</dbReference>
<dbReference type="InterPro" id="IPR029636">
    <property type="entry name" value="Csf1"/>
</dbReference>
<reference evidence="5" key="2">
    <citation type="submission" date="2015-01" db="EMBL/GenBank/DDBJ databases">
        <title>Evolutionary Origins and Diversification of the Mycorrhizal Mutualists.</title>
        <authorList>
            <consortium name="DOE Joint Genome Institute"/>
            <consortium name="Mycorrhizal Genomics Consortium"/>
            <person name="Kohler A."/>
            <person name="Kuo A."/>
            <person name="Nagy L.G."/>
            <person name="Floudas D."/>
            <person name="Copeland A."/>
            <person name="Barry K.W."/>
            <person name="Cichocki N."/>
            <person name="Veneault-Fourrey C."/>
            <person name="LaButti K."/>
            <person name="Lindquist E.A."/>
            <person name="Lipzen A."/>
            <person name="Lundell T."/>
            <person name="Morin E."/>
            <person name="Murat C."/>
            <person name="Riley R."/>
            <person name="Ohm R."/>
            <person name="Sun H."/>
            <person name="Tunlid A."/>
            <person name="Henrissat B."/>
            <person name="Grigoriev I.V."/>
            <person name="Hibbett D.S."/>
            <person name="Martin F."/>
        </authorList>
    </citation>
    <scope>NUCLEOTIDE SEQUENCE [LARGE SCALE GENOMIC DNA]</scope>
    <source>
        <strain evidence="5">441</strain>
    </source>
</reference>
<evidence type="ECO:0000259" key="3">
    <source>
        <dbReference type="Pfam" id="PF21678"/>
    </source>
</evidence>
<keyword evidence="2" id="KW-1133">Transmembrane helix</keyword>
<name>A0A0C9YRS1_9AGAM</name>
<evidence type="ECO:0000256" key="2">
    <source>
        <dbReference type="SAM" id="Phobius"/>
    </source>
</evidence>
<reference evidence="4 5" key="1">
    <citation type="submission" date="2014-04" db="EMBL/GenBank/DDBJ databases">
        <authorList>
            <consortium name="DOE Joint Genome Institute"/>
            <person name="Kuo A."/>
            <person name="Kohler A."/>
            <person name="Costa M.D."/>
            <person name="Nagy L.G."/>
            <person name="Floudas D."/>
            <person name="Copeland A."/>
            <person name="Barry K.W."/>
            <person name="Cichocki N."/>
            <person name="Veneault-Fourrey C."/>
            <person name="LaButti K."/>
            <person name="Lindquist E.A."/>
            <person name="Lipzen A."/>
            <person name="Lundell T."/>
            <person name="Morin E."/>
            <person name="Murat C."/>
            <person name="Sun H."/>
            <person name="Tunlid A."/>
            <person name="Henrissat B."/>
            <person name="Grigoriev I.V."/>
            <person name="Hibbett D.S."/>
            <person name="Martin F."/>
            <person name="Nordberg H.P."/>
            <person name="Cantor M.N."/>
            <person name="Hua S.X."/>
        </authorList>
    </citation>
    <scope>NUCLEOTIDE SEQUENCE [LARGE SCALE GENOMIC DNA]</scope>
    <source>
        <strain evidence="4 5">441</strain>
    </source>
</reference>
<feature type="transmembrane region" description="Helical" evidence="2">
    <location>
        <begin position="6"/>
        <end position="36"/>
    </location>
</feature>
<dbReference type="InterPro" id="IPR048636">
    <property type="entry name" value="Csf1_N"/>
</dbReference>
<dbReference type="PANTHER" id="PTHR32085:SF3">
    <property type="entry name" value="PROTEIN CSF1"/>
    <property type="match status" value="1"/>
</dbReference>
<feature type="compositionally biased region" description="Polar residues" evidence="1">
    <location>
        <begin position="3078"/>
        <end position="3089"/>
    </location>
</feature>
<keyword evidence="2" id="KW-0472">Membrane</keyword>
<protein>
    <recommendedName>
        <fullName evidence="3">Csf1 N-terminal domain-containing protein</fullName>
    </recommendedName>
</protein>
<sequence>MLNIYLLVSCICVLVASILYTFYRNRLFAALIGLLLRIRFWDQQGSSVWVQIGSIHFSLLAGRILVKDLRYHSSNQTISVVKAQVTWRYWLRATATEDELDQEHVGGEDFNQPRTLPPCRVKISVHGFEWFLYNKTAAYDHIVSQMQARTPSNPELSAPRRLFTRSSGLEGLCKGLYPPIALSNIKAPPIIHAALNWVKCQLPYIDAKALLPVSIEAFKCSITCGNPSTPSLMIVECSRTNGTFGIVPARSKCDLYKQLLNLKLQNAVVRLVENPDYQRAMLDIGHSIRVQAESSSYADRIPLLYLSHEVFTKVWRALKLYSWFRHSHRTDAGYNLRHSVPGKPWKGLDDGVFVGNESNKLEYAIERRIMEAPTLELSYYVDVVGEVPAETTGPGGIGLESYDIGNGDLPPEWGIDLVIHNGVIRYGPWADRQRVHLQRTFFPPNYHDLDVSQRLTPGEKRIWTAMKVFIELRGETSLTVPFREGSKDWQWDDQAQNPKPKKREPAFLHLTAGDSSSISYIIPMVIGPEGYESRLEVHLDTVQLNSSVNESRVILAESCRVHAALPAPIQWNAERRWSFTISLRQPVISPLRDHINMVTDLSRDWITGPPTEWYHFIPTVYAFEVDLFHFDLNLYANDQNIVDKPLVKDVNTIFTARAPRLRCVATIPSNTYHPETSTIPFSIDVPDLAISVSLPRWNTQSLYNHSKEQQVFHSRTFRLQASYDSWSEVRSDHIDQIKLDISLADVSFKSLGWVIRYTMVLRDNYFGSFTHFSTLVEYLGRHGRGEVGDPIEKKYRLGQSNPLQVIISLMLQNGSLLLPAALPGYEKYGDNAATTDDVGASLLLGLPELQLDFRLHDYFMDMSLNVEEIKGCVLEVFAEDAFFRHECPPFNETLIIDRIDITAHRLFGPPPRTRTYVCVWDIEFGSVRALLSALEGRIALAALDVFRVNYVDLPNAPASDFGIPIDPDLTFMKLSVKTLNVTLLAGSAAVDVDLPCGLSVHSNDLQGRLCGKFVVLRLPLANLKALVTSDSYRRSWSEAAYLEFDSNLEIYSPILDGRDQSDFIQSQDALTRRAHYLLCQVKEAHEHFSNNRTAAGNRWLPPSLIDHMKDLYLPQLTLPSFRTPTSTVHDHQLEGSSYFTRWSHLPYLSESEDEKISEAGRDARVARNRILRPVVVQNDDAELTISDEESDNGDISDTTSSGSECSDVDAQRRSKESLAGYYRLTRRYAERGLNSLSAYDGSPFALVYNPPIAIEKPSESSRIAPHCALSSLPAASTISAIRLESILGFEILITPLVVIFLSTITDEVKQCNLSDELLLDTFMCRHLGNFTETGLSSDPGLPSCDLNLHSLRVQLVEQVHCKQNLDQPPPNVATDNGCVDIIAHCSLTEVLFKCNPQHRSVNFRLGCQALSAGLSSPFGVPTTSRPEYTLTLDDVQASFISGRLVICSERLMTQIGPSDPEYIVALLLATKENFERLASTYRDWHLASSGCLPTLVRQVLSRTKGRAVVDPLSVMQPSFLVQRGLPDALRTDPQFKFLFHMRSVLRLCRPPSSANKGISGEVEDQDLLRTCLSNLMVDVDDVIHSSLWRTMYPTEKTVSPQMSLVMTSALCKIGLLRFTVLSNTPTSQSHLDSTALYLEYRCDSQAARHLFPQEPSTNPLISQNLLLATAASIALVIYPRLIDFAQRVVRVRKHYDMNFNRDSAVTPRPSHIVILVQVGNLDAQAAAENMIFELGGSSFDLCSSVLVRPDTGMDSMNNIFTFGSLHIRAQSREADTNVLVPERDSLASLTFAKGGFNVIQQSDHMSNTLRLVFSLDDVILSVPRSALRLYRFIEEWKADFLPTFGIAAESLISEIRSGRTFPSSLDLPPSNSQRRQNPNVMFNGTVASCNVTLQILRGTWLSWTIRNSTAFIASVPYATTKRQRKFGLQLLSQALAISYKSRSTHTSTEVPRVKVVLPALALTGHQGKDNVDLLAALEFADVKLKPTHWDSLLVVQQKFGRDFTDLMDLIQETRRTQPVNLETTRAEPKPSRYNVQVNLKGFRIGLEGPASTFYLGCQNVMGGITKKGGYAGWKITLRDIALSLAPGSGAAKTEHVFDRNHKSAFIIVDISVAAEGNCLDVSIPKIQAVMQPSSIGELGDFIDHQRAELSIRRSQRAAELEAFKEKTRTILKTFDVQRRKPDLEQNASWLSKHSITVNVERVGVAFPLSFDQSLELPKSADYDSSAVRAFLFSVRRIRFHTQRGEVGQMTTKELCFQFVHRFRQWIPMDFSIENHTIHNRLCYPEMKIQLRSNTSQFKRHIWIAGNVSGFVLDLDSSISSHVFSLIDVYRHGRERMERLANTGMAPRASESSSRSPSTGSYANVFPAINLFTALVFDSGQIRIRSPTGQPYPSHHDIDDYASTREVEVVKLPVLSAWIEYRALADAPGTSGSVQAPMLIVKSKIHSSQNTLHPDLLPFVTEVTDRVQARLRKSSSRQDTRVSVTSERRDSSPRPAPSALPGDVSPTSSLQMNFSLRVDKSTLQLTCQPDVNVIAALRWESGGFIVNVSPGAHRLTFTGSVDGLTVGLKHGFLSDDCVNLAARNLAFSLAITKIEDDKGNPESSISLLVNTDIAGGVRFSRLQDILCFKAVWLDRIPLISEQGPNTGELYTIPPTQPFSPADTQNVTATIVLSIRRTEVTVDLGQSISLITLDLKEALIRTRFSESCSEVSLSVADVAILARGNVSGHVVVPNCIFHTVRRSENFLTRNSRTARLLELTMTSGALNAELESEQQRLLVYRADPIQVDIRDDWSLITSELGDEDRPLLLAFTVHGKHITALATVTSLPKLMLYANRFEASIASQRLAASRESEAFRATQSPKPNNPLTEVASAFFQSARNRLKEAEVELSYVIRQQMNFRLETLRLIFFPRTMADVELASFIGRDVQASLHRAIVDGRPSRREVHLSFTALNISKFSQLQPFLPPSAAVSSDRSWVDSLFRNPTEANIVGLPSMRMLMITEEPSPELSPRLLYDFYSTFQGRDDKRPEDIYITLNVALYSWLTGLRKNLSREMAQLQTQTGTAANSVPGVRKKGLWSTSEAPSLDTAQSDGDATVSPFIPSKLQHSSTSGSEASHPTKQVPQSQEGIVEASPSVTTGIAYEPRERRIQKLTLRQLGEATPDVMHPFFMKKSGFSLEDSLPQYVHEYATIPLEKIMEGLLNIYSKQLPTEWKERERKLP</sequence>
<keyword evidence="2" id="KW-0812">Transmembrane</keyword>
<feature type="domain" description="Csf1 N-terminal" evidence="3">
    <location>
        <begin position="18"/>
        <end position="793"/>
    </location>
</feature>
<evidence type="ECO:0000313" key="5">
    <source>
        <dbReference type="Proteomes" id="UP000054018"/>
    </source>
</evidence>
<evidence type="ECO:0000313" key="4">
    <source>
        <dbReference type="EMBL" id="KIK27745.1"/>
    </source>
</evidence>
<dbReference type="Pfam" id="PF21678">
    <property type="entry name" value="Csf1_N"/>
    <property type="match status" value="1"/>
</dbReference>
<dbReference type="GO" id="GO:0016020">
    <property type="term" value="C:membrane"/>
    <property type="evidence" value="ECO:0007669"/>
    <property type="project" value="InterPro"/>
</dbReference>
<feature type="compositionally biased region" description="Polar residues" evidence="1">
    <location>
        <begin position="1195"/>
        <end position="1204"/>
    </location>
</feature>
<dbReference type="OrthoDB" id="10051416at2759"/>
<feature type="region of interest" description="Disordered" evidence="1">
    <location>
        <begin position="3078"/>
        <end position="3133"/>
    </location>
</feature>
<feature type="compositionally biased region" description="Basic and acidic residues" evidence="1">
    <location>
        <begin position="2475"/>
        <end position="2491"/>
    </location>
</feature>
<dbReference type="HOGENOM" id="CLU_000463_0_0_1"/>
<feature type="region of interest" description="Disordered" evidence="1">
    <location>
        <begin position="2340"/>
        <end position="2359"/>
    </location>
</feature>
<dbReference type="Proteomes" id="UP000054018">
    <property type="component" value="Unassembled WGS sequence"/>
</dbReference>
<dbReference type="STRING" id="765257.A0A0C9YRS1"/>
<accession>A0A0C9YRS1</accession>
<gene>
    <name evidence="4" type="ORF">PISMIDRAFT_92555</name>
</gene>
<dbReference type="EMBL" id="KN833695">
    <property type="protein sequence ID" value="KIK27745.1"/>
    <property type="molecule type" value="Genomic_DNA"/>
</dbReference>
<feature type="compositionally biased region" description="Low complexity" evidence="1">
    <location>
        <begin position="2345"/>
        <end position="2357"/>
    </location>
</feature>
<feature type="compositionally biased region" description="Polar residues" evidence="1">
    <location>
        <begin position="3101"/>
        <end position="3123"/>
    </location>
</feature>
<feature type="compositionally biased region" description="Acidic residues" evidence="1">
    <location>
        <begin position="1181"/>
        <end position="1194"/>
    </location>
</feature>
<proteinExistence type="predicted"/>
<keyword evidence="5" id="KW-1185">Reference proteome</keyword>
<feature type="region of interest" description="Disordered" evidence="1">
    <location>
        <begin position="2469"/>
        <end position="2506"/>
    </location>
</feature>
<feature type="region of interest" description="Disordered" evidence="1">
    <location>
        <begin position="1181"/>
        <end position="1211"/>
    </location>
</feature>
<dbReference type="GO" id="GO:0006113">
    <property type="term" value="P:fermentation"/>
    <property type="evidence" value="ECO:0007669"/>
    <property type="project" value="InterPro"/>
</dbReference>